<dbReference type="AlphaFoldDB" id="A0A399DZ63"/>
<evidence type="ECO:0000256" key="4">
    <source>
        <dbReference type="ARBA" id="ARBA00022989"/>
    </source>
</evidence>
<dbReference type="GO" id="GO:0022857">
    <property type="term" value="F:transmembrane transporter activity"/>
    <property type="evidence" value="ECO:0007669"/>
    <property type="project" value="InterPro"/>
</dbReference>
<dbReference type="CDD" id="cd06173">
    <property type="entry name" value="MFS_MefA_like"/>
    <property type="match status" value="1"/>
</dbReference>
<feature type="transmembrane region" description="Helical" evidence="6">
    <location>
        <begin position="244"/>
        <end position="267"/>
    </location>
</feature>
<dbReference type="PANTHER" id="PTHR23513">
    <property type="entry name" value="INTEGRAL MEMBRANE EFFLUX PROTEIN-RELATED"/>
    <property type="match status" value="1"/>
</dbReference>
<feature type="transmembrane region" description="Helical" evidence="6">
    <location>
        <begin position="337"/>
        <end position="359"/>
    </location>
</feature>
<comment type="caution">
    <text evidence="8">The sequence shown here is derived from an EMBL/GenBank/DDBJ whole genome shotgun (WGS) entry which is preliminary data.</text>
</comment>
<evidence type="ECO:0000256" key="5">
    <source>
        <dbReference type="ARBA" id="ARBA00023136"/>
    </source>
</evidence>
<dbReference type="OrthoDB" id="7055052at2"/>
<feature type="transmembrane region" description="Helical" evidence="6">
    <location>
        <begin position="303"/>
        <end position="325"/>
    </location>
</feature>
<dbReference type="Gene3D" id="1.20.1250.20">
    <property type="entry name" value="MFS general substrate transporter like domains"/>
    <property type="match status" value="1"/>
</dbReference>
<dbReference type="GO" id="GO:0005886">
    <property type="term" value="C:plasma membrane"/>
    <property type="evidence" value="ECO:0007669"/>
    <property type="project" value="UniProtKB-SubCell"/>
</dbReference>
<feature type="transmembrane region" description="Helical" evidence="6">
    <location>
        <begin position="148"/>
        <end position="169"/>
    </location>
</feature>
<dbReference type="RefSeq" id="WP_027887755.1">
    <property type="nucleotide sequence ID" value="NZ_JBHSXZ010000049.1"/>
</dbReference>
<feature type="domain" description="Major facilitator superfamily (MFS) profile" evidence="7">
    <location>
        <begin position="211"/>
        <end position="399"/>
    </location>
</feature>
<protein>
    <submittedName>
        <fullName evidence="8">Putative multidrug-efflux transporter</fullName>
    </submittedName>
</protein>
<name>A0A399DZ63_9DEIN</name>
<feature type="transmembrane region" description="Helical" evidence="6">
    <location>
        <begin position="279"/>
        <end position="297"/>
    </location>
</feature>
<feature type="transmembrane region" description="Helical" evidence="6">
    <location>
        <begin position="42"/>
        <end position="63"/>
    </location>
</feature>
<evidence type="ECO:0000256" key="1">
    <source>
        <dbReference type="ARBA" id="ARBA00004651"/>
    </source>
</evidence>
<accession>A0A399DZ63</accession>
<feature type="transmembrane region" description="Helical" evidence="6">
    <location>
        <begin position="365"/>
        <end position="385"/>
    </location>
</feature>
<gene>
    <name evidence="8" type="ORF">Mcate_01245</name>
</gene>
<evidence type="ECO:0000313" key="8">
    <source>
        <dbReference type="EMBL" id="RIH77624.1"/>
    </source>
</evidence>
<dbReference type="InterPro" id="IPR036259">
    <property type="entry name" value="MFS_trans_sf"/>
</dbReference>
<proteinExistence type="predicted"/>
<evidence type="ECO:0000256" key="3">
    <source>
        <dbReference type="ARBA" id="ARBA00022692"/>
    </source>
</evidence>
<evidence type="ECO:0000256" key="2">
    <source>
        <dbReference type="ARBA" id="ARBA00022475"/>
    </source>
</evidence>
<comment type="subcellular location">
    <subcellularLocation>
        <location evidence="1">Cell membrane</location>
        <topology evidence="1">Multi-pass membrane protein</topology>
    </subcellularLocation>
</comment>
<dbReference type="Pfam" id="PF07690">
    <property type="entry name" value="MFS_1"/>
    <property type="match status" value="1"/>
</dbReference>
<sequence>MWNALQYPAFRWLFLSTLFSLAGSKIHRIALLFVAYQETQNAVWVSLILGAQFLASAVLGPLMGPLVDRYDRRSLMVISNLARAALVACIPLFAINSMPALMVISFLLAAFESIYYSSSNSVIPEMVPESALDSANGLMMFVQRFSEIAFVALAGVLVAGVGPAPAFWINTASHLLAAGLLALLPSLAGKAGRGNYFQAVAEGLRPLWQNPILSRAIGTLALAAVFGSVEGALGIVYAAEALKIGVQGFGVLEALMAAGAVLGLWATMPLIKRWTREVVFVRSLALWGLAFASLGLFPNTIWAGVVMVLMGLLNTMFIIPARSIIQLAAPPELRGRIMAAFGATMQSAVLMGTLLAGLLEPRLGVLTVLWLSGFTVFLVVFTVMLRGGIPQLKAGPQPS</sequence>
<evidence type="ECO:0000313" key="9">
    <source>
        <dbReference type="Proteomes" id="UP000266089"/>
    </source>
</evidence>
<dbReference type="Proteomes" id="UP000266089">
    <property type="component" value="Unassembled WGS sequence"/>
</dbReference>
<evidence type="ECO:0000259" key="7">
    <source>
        <dbReference type="PROSITE" id="PS50850"/>
    </source>
</evidence>
<reference evidence="8 9" key="1">
    <citation type="submission" date="2018-08" db="EMBL/GenBank/DDBJ databases">
        <title>Meiothermus cateniformans JCM 15151 genome sequencing project.</title>
        <authorList>
            <person name="Da Costa M.S."/>
            <person name="Albuquerque L."/>
            <person name="Raposo P."/>
            <person name="Froufe H.J.C."/>
            <person name="Barroso C.S."/>
            <person name="Egas C."/>
        </authorList>
    </citation>
    <scope>NUCLEOTIDE SEQUENCE [LARGE SCALE GENOMIC DNA]</scope>
    <source>
        <strain evidence="8 9">JCM 15151</strain>
    </source>
</reference>
<organism evidence="8 9">
    <name type="scientific">Meiothermus taiwanensis</name>
    <dbReference type="NCBI Taxonomy" id="172827"/>
    <lineage>
        <taxon>Bacteria</taxon>
        <taxon>Thermotogati</taxon>
        <taxon>Deinococcota</taxon>
        <taxon>Deinococci</taxon>
        <taxon>Thermales</taxon>
        <taxon>Thermaceae</taxon>
        <taxon>Meiothermus</taxon>
    </lineage>
</organism>
<keyword evidence="4 6" id="KW-1133">Transmembrane helix</keyword>
<feature type="transmembrane region" description="Helical" evidence="6">
    <location>
        <begin position="212"/>
        <end position="238"/>
    </location>
</feature>
<dbReference type="SUPFAM" id="SSF103473">
    <property type="entry name" value="MFS general substrate transporter"/>
    <property type="match status" value="1"/>
</dbReference>
<feature type="transmembrane region" description="Helical" evidence="6">
    <location>
        <begin position="12"/>
        <end position="36"/>
    </location>
</feature>
<dbReference type="PANTHER" id="PTHR23513:SF6">
    <property type="entry name" value="MAJOR FACILITATOR SUPERFAMILY ASSOCIATED DOMAIN-CONTAINING PROTEIN"/>
    <property type="match status" value="1"/>
</dbReference>
<dbReference type="InterPro" id="IPR011701">
    <property type="entry name" value="MFS"/>
</dbReference>
<keyword evidence="2" id="KW-1003">Cell membrane</keyword>
<evidence type="ECO:0000256" key="6">
    <source>
        <dbReference type="SAM" id="Phobius"/>
    </source>
</evidence>
<dbReference type="EMBL" id="QWKX01000024">
    <property type="protein sequence ID" value="RIH77624.1"/>
    <property type="molecule type" value="Genomic_DNA"/>
</dbReference>
<keyword evidence="5 6" id="KW-0472">Membrane</keyword>
<dbReference type="PROSITE" id="PS50850">
    <property type="entry name" value="MFS"/>
    <property type="match status" value="1"/>
</dbReference>
<keyword evidence="3 6" id="KW-0812">Transmembrane</keyword>
<dbReference type="InterPro" id="IPR020846">
    <property type="entry name" value="MFS_dom"/>
</dbReference>